<comment type="caution">
    <text evidence="6">The sequence shown here is derived from an EMBL/GenBank/DDBJ whole genome shotgun (WGS) entry which is preliminary data.</text>
</comment>
<accession>A0A501X589</accession>
<dbReference type="Proteomes" id="UP000315901">
    <property type="component" value="Unassembled WGS sequence"/>
</dbReference>
<gene>
    <name evidence="6" type="ORF">FJM67_00780</name>
</gene>
<keyword evidence="7" id="KW-1185">Reference proteome</keyword>
<name>A0A501X589_9GAMM</name>
<dbReference type="Gene3D" id="3.40.1090.10">
    <property type="entry name" value="Cytosolic phospholipase A2 catalytic domain"/>
    <property type="match status" value="1"/>
</dbReference>
<dbReference type="EMBL" id="VFRR01000001">
    <property type="protein sequence ID" value="TPE55618.1"/>
    <property type="molecule type" value="Genomic_DNA"/>
</dbReference>
<dbReference type="PROSITE" id="PS51635">
    <property type="entry name" value="PNPLA"/>
    <property type="match status" value="1"/>
</dbReference>
<dbReference type="CDD" id="cd07209">
    <property type="entry name" value="Pat_hypo_Ecoli_Z1214_like"/>
    <property type="match status" value="1"/>
</dbReference>
<comment type="caution">
    <text evidence="4">Lacks conserved residue(s) required for the propagation of feature annotation.</text>
</comment>
<evidence type="ECO:0000256" key="3">
    <source>
        <dbReference type="ARBA" id="ARBA00023098"/>
    </source>
</evidence>
<feature type="active site" description="Nucleophile" evidence="4">
    <location>
        <position position="45"/>
    </location>
</feature>
<dbReference type="RefSeq" id="WP_140586737.1">
    <property type="nucleotide sequence ID" value="NZ_VFRR01000001.1"/>
</dbReference>
<dbReference type="PANTHER" id="PTHR14226:SF57">
    <property type="entry name" value="BLR7027 PROTEIN"/>
    <property type="match status" value="1"/>
</dbReference>
<evidence type="ECO:0000259" key="5">
    <source>
        <dbReference type="PROSITE" id="PS51635"/>
    </source>
</evidence>
<feature type="active site" description="Proton acceptor" evidence="4">
    <location>
        <position position="206"/>
    </location>
</feature>
<organism evidence="6 7">
    <name type="scientific">Maribrevibacterium harenarium</name>
    <dbReference type="NCBI Taxonomy" id="2589817"/>
    <lineage>
        <taxon>Bacteria</taxon>
        <taxon>Pseudomonadati</taxon>
        <taxon>Pseudomonadota</taxon>
        <taxon>Gammaproteobacteria</taxon>
        <taxon>Oceanospirillales</taxon>
        <taxon>Oceanospirillaceae</taxon>
        <taxon>Maribrevibacterium</taxon>
    </lineage>
</organism>
<keyword evidence="3 4" id="KW-0443">Lipid metabolism</keyword>
<reference evidence="6 7" key="1">
    <citation type="submission" date="2019-06" db="EMBL/GenBank/DDBJ databases">
        <title>A novel bacterium of genus Marinomonas, isolated from coastal sand.</title>
        <authorList>
            <person name="Huang H."/>
            <person name="Mo K."/>
            <person name="Hu Y."/>
        </authorList>
    </citation>
    <scope>NUCLEOTIDE SEQUENCE [LARGE SCALE GENOMIC DNA]</scope>
    <source>
        <strain evidence="6 7">HB171799</strain>
    </source>
</reference>
<feature type="short sequence motif" description="GXSXG" evidence="4">
    <location>
        <begin position="43"/>
        <end position="47"/>
    </location>
</feature>
<sequence>MTNRKALVLAGGGARAAYQVGVLKALAQLTGSQDHSPFDIVCGVSAGALNACHYGASLPNLHQGVLELERIWQHLSPEQVFQMSQWPIASSIGRTIINAFMKQSQGTSLSLMDNSPLQNLLQQEINFDQLHRNIDAQLLGALTITATNYSTGVSHTFIETCTEHESWDEPRTTGANTQLNCDHLMASSALPGLFPPQAIEGQYFGDGAIRQGSCLRPAIKLGADKILVIGLSNTRRPEADDTPFNPPTIVQVIGHLFNGAFLDPLADDIRRVEMVNKMITPVLATGARSSYRPIQVEVITPSRGLDEVALDHLDSLPSGLQKLLKIATGDNRTRGASAASYLLFTGEYCGALIDLGYQDAMAQQAKLNIFFEQ</sequence>
<dbReference type="OrthoDB" id="9798773at2"/>
<dbReference type="AlphaFoldDB" id="A0A501X589"/>
<dbReference type="InterPro" id="IPR016035">
    <property type="entry name" value="Acyl_Trfase/lysoPLipase"/>
</dbReference>
<dbReference type="GO" id="GO:0016042">
    <property type="term" value="P:lipid catabolic process"/>
    <property type="evidence" value="ECO:0007669"/>
    <property type="project" value="UniProtKB-UniRule"/>
</dbReference>
<evidence type="ECO:0000313" key="6">
    <source>
        <dbReference type="EMBL" id="TPE55618.1"/>
    </source>
</evidence>
<protein>
    <submittedName>
        <fullName evidence="6">Patatin-like phospholipase family protein</fullName>
    </submittedName>
</protein>
<proteinExistence type="predicted"/>
<dbReference type="SUPFAM" id="SSF52151">
    <property type="entry name" value="FabD/lysophospholipase-like"/>
    <property type="match status" value="1"/>
</dbReference>
<keyword evidence="1 4" id="KW-0378">Hydrolase</keyword>
<dbReference type="InterPro" id="IPR002641">
    <property type="entry name" value="PNPLA_dom"/>
</dbReference>
<evidence type="ECO:0000256" key="4">
    <source>
        <dbReference type="PROSITE-ProRule" id="PRU01161"/>
    </source>
</evidence>
<dbReference type="GO" id="GO:0016787">
    <property type="term" value="F:hydrolase activity"/>
    <property type="evidence" value="ECO:0007669"/>
    <property type="project" value="UniProtKB-UniRule"/>
</dbReference>
<evidence type="ECO:0000313" key="7">
    <source>
        <dbReference type="Proteomes" id="UP000315901"/>
    </source>
</evidence>
<feature type="domain" description="PNPLA" evidence="5">
    <location>
        <begin position="7"/>
        <end position="219"/>
    </location>
</feature>
<evidence type="ECO:0000256" key="2">
    <source>
        <dbReference type="ARBA" id="ARBA00022963"/>
    </source>
</evidence>
<dbReference type="PANTHER" id="PTHR14226">
    <property type="entry name" value="NEUROPATHY TARGET ESTERASE/SWISS CHEESE D.MELANOGASTER"/>
    <property type="match status" value="1"/>
</dbReference>
<evidence type="ECO:0000256" key="1">
    <source>
        <dbReference type="ARBA" id="ARBA00022801"/>
    </source>
</evidence>
<feature type="short sequence motif" description="DGA/G" evidence="4">
    <location>
        <begin position="206"/>
        <end position="208"/>
    </location>
</feature>
<keyword evidence="2 4" id="KW-0442">Lipid degradation</keyword>
<dbReference type="Pfam" id="PF01734">
    <property type="entry name" value="Patatin"/>
    <property type="match status" value="1"/>
</dbReference>
<dbReference type="InterPro" id="IPR050301">
    <property type="entry name" value="NTE"/>
</dbReference>